<reference evidence="1" key="1">
    <citation type="submission" date="2019-12" db="EMBL/GenBank/DDBJ databases">
        <authorList>
            <person name="Cremers G."/>
        </authorList>
    </citation>
    <scope>NUCLEOTIDE SEQUENCE</scope>
    <source>
        <strain evidence="1">Mbul1</strain>
    </source>
</reference>
<dbReference type="AlphaFoldDB" id="A0A679IY20"/>
<sequence length="73" mass="8263">MSNHFCLDPNDPYAQSEVLVFFEGRYPDIRLLSVIDGNEDEILSDLVIEQQRDLIREIAAFYTSDGDAPNATV</sequence>
<proteinExistence type="predicted"/>
<evidence type="ECO:0000313" key="1">
    <source>
        <dbReference type="EMBL" id="CAA2101236.1"/>
    </source>
</evidence>
<protein>
    <submittedName>
        <fullName evidence="1">Uncharacterized protein</fullName>
    </submittedName>
</protein>
<accession>A0A679IY20</accession>
<gene>
    <name evidence="1" type="ORF">MBUL_01075</name>
</gene>
<dbReference type="EMBL" id="LR743504">
    <property type="protein sequence ID" value="CAA2101236.1"/>
    <property type="molecule type" value="Genomic_DNA"/>
</dbReference>
<organism evidence="1">
    <name type="scientific">Methylobacterium bullatum</name>
    <dbReference type="NCBI Taxonomy" id="570505"/>
    <lineage>
        <taxon>Bacteria</taxon>
        <taxon>Pseudomonadati</taxon>
        <taxon>Pseudomonadota</taxon>
        <taxon>Alphaproteobacteria</taxon>
        <taxon>Hyphomicrobiales</taxon>
        <taxon>Methylobacteriaceae</taxon>
        <taxon>Methylobacterium</taxon>
    </lineage>
</organism>
<name>A0A679IY20_9HYPH</name>